<reference evidence="3 4" key="1">
    <citation type="journal article" date="2015" name="Genome Announc.">
        <title>Expanding the biotechnology potential of lactobacilli through comparative genomics of 213 strains and associated genera.</title>
        <authorList>
            <person name="Sun Z."/>
            <person name="Harris H.M."/>
            <person name="McCann A."/>
            <person name="Guo C."/>
            <person name="Argimon S."/>
            <person name="Zhang W."/>
            <person name="Yang X."/>
            <person name="Jeffery I.B."/>
            <person name="Cooney J.C."/>
            <person name="Kagawa T.F."/>
            <person name="Liu W."/>
            <person name="Song Y."/>
            <person name="Salvetti E."/>
            <person name="Wrobel A."/>
            <person name="Rasinkangas P."/>
            <person name="Parkhill J."/>
            <person name="Rea M.C."/>
            <person name="O'Sullivan O."/>
            <person name="Ritari J."/>
            <person name="Douillard F.P."/>
            <person name="Paul Ross R."/>
            <person name="Yang R."/>
            <person name="Briner A.E."/>
            <person name="Felis G.E."/>
            <person name="de Vos W.M."/>
            <person name="Barrangou R."/>
            <person name="Klaenhammer T.R."/>
            <person name="Caufield P.W."/>
            <person name="Cui Y."/>
            <person name="Zhang H."/>
            <person name="O'Toole P.W."/>
        </authorList>
    </citation>
    <scope>NUCLEOTIDE SEQUENCE [LARGE SCALE GENOMIC DNA]</scope>
    <source>
        <strain evidence="3 4">DSM 5661</strain>
    </source>
</reference>
<feature type="domain" description="PepSY" evidence="2">
    <location>
        <begin position="44"/>
        <end position="102"/>
    </location>
</feature>
<organism evidence="3 4">
    <name type="scientific">Lactobacillus hamsteri DSM 5661 = JCM 6256</name>
    <dbReference type="NCBI Taxonomy" id="1423754"/>
    <lineage>
        <taxon>Bacteria</taxon>
        <taxon>Bacillati</taxon>
        <taxon>Bacillota</taxon>
        <taxon>Bacilli</taxon>
        <taxon>Lactobacillales</taxon>
        <taxon>Lactobacillaceae</taxon>
        <taxon>Lactobacillus</taxon>
    </lineage>
</organism>
<accession>A0A0R1YMB3</accession>
<proteinExistence type="predicted"/>
<sequence>MKTINLKKIAIAGAALVGLGTATIGVVNSQTQPNIVQAATSKIKVSQSSAVKKFQAKYKKAKIESINLEKEHGRYVYEIEGFTSTKEYEMKINASTGKTISSHSERRDRGDKKSALNLKKTISRSTATKIAQKKVSGSKAIEWNLDREGSRSVWEVTVTKNGKKSEVKINALTKKVISVERD</sequence>
<evidence type="ECO:0000256" key="1">
    <source>
        <dbReference type="SAM" id="SignalP"/>
    </source>
</evidence>
<comment type="caution">
    <text evidence="3">The sequence shown here is derived from an EMBL/GenBank/DDBJ whole genome shotgun (WGS) entry which is preliminary data.</text>
</comment>
<dbReference type="eggNOG" id="COG3212">
    <property type="taxonomic scope" value="Bacteria"/>
</dbReference>
<feature type="domain" description="PepSY" evidence="2">
    <location>
        <begin position="122"/>
        <end position="180"/>
    </location>
</feature>
<dbReference type="InterPro" id="IPR025711">
    <property type="entry name" value="PepSY"/>
</dbReference>
<evidence type="ECO:0000313" key="4">
    <source>
        <dbReference type="Proteomes" id="UP000051223"/>
    </source>
</evidence>
<protein>
    <recommendedName>
        <fullName evidence="2">PepSY domain-containing protein</fullName>
    </recommendedName>
</protein>
<keyword evidence="1" id="KW-0732">Signal</keyword>
<name>A0A0R1YMB3_9LACO</name>
<dbReference type="Gene3D" id="3.10.450.40">
    <property type="match status" value="2"/>
</dbReference>
<dbReference type="EMBL" id="AZGI01000006">
    <property type="protein sequence ID" value="KRM40854.1"/>
    <property type="molecule type" value="Genomic_DNA"/>
</dbReference>
<dbReference type="PATRIC" id="fig|1423754.3.peg.50"/>
<dbReference type="STRING" id="1423754.FC39_GL000050"/>
<evidence type="ECO:0000259" key="2">
    <source>
        <dbReference type="Pfam" id="PF03413"/>
    </source>
</evidence>
<feature type="signal peptide" evidence="1">
    <location>
        <begin position="1"/>
        <end position="24"/>
    </location>
</feature>
<keyword evidence="4" id="KW-1185">Reference proteome</keyword>
<dbReference type="Pfam" id="PF03413">
    <property type="entry name" value="PepSY"/>
    <property type="match status" value="2"/>
</dbReference>
<dbReference type="OrthoDB" id="2943484at2"/>
<feature type="chain" id="PRO_5039031656" description="PepSY domain-containing protein" evidence="1">
    <location>
        <begin position="25"/>
        <end position="182"/>
    </location>
</feature>
<dbReference type="AlphaFoldDB" id="A0A0R1YMB3"/>
<dbReference type="Proteomes" id="UP000051223">
    <property type="component" value="Unassembled WGS sequence"/>
</dbReference>
<evidence type="ECO:0000313" key="3">
    <source>
        <dbReference type="EMBL" id="KRM40854.1"/>
    </source>
</evidence>
<dbReference type="RefSeq" id="WP_025080215.1">
    <property type="nucleotide sequence ID" value="NZ_AZGI01000006.1"/>
</dbReference>
<gene>
    <name evidence="3" type="ORF">FC39_GL000050</name>
</gene>